<evidence type="ECO:0000256" key="1">
    <source>
        <dbReference type="SAM" id="Phobius"/>
    </source>
</evidence>
<evidence type="ECO:0000313" key="3">
    <source>
        <dbReference type="Proteomes" id="UP000032735"/>
    </source>
</evidence>
<dbReference type="HOGENOM" id="CLU_125921_2_0_6"/>
<proteinExistence type="predicted"/>
<protein>
    <submittedName>
        <fullName evidence="2">Putative membrane protein</fullName>
    </submittedName>
</protein>
<dbReference type="KEGG" id="xpo:XPG1_1874"/>
<dbReference type="EMBL" id="FO704551">
    <property type="protein sequence ID" value="CDG21529.1"/>
    <property type="molecule type" value="Genomic_DNA"/>
</dbReference>
<keyword evidence="3" id="KW-1185">Reference proteome</keyword>
<name>A0A068R3B2_9GAMM</name>
<keyword evidence="1" id="KW-0472">Membrane</keyword>
<feature type="transmembrane region" description="Helical" evidence="1">
    <location>
        <begin position="31"/>
        <end position="53"/>
    </location>
</feature>
<accession>A0A068R3B2</accession>
<keyword evidence="1" id="KW-1133">Transmembrane helix</keyword>
<dbReference type="STRING" id="1354304.XPG1_1874"/>
<dbReference type="Proteomes" id="UP000032735">
    <property type="component" value="Chromosome"/>
</dbReference>
<keyword evidence="1" id="KW-0812">Transmembrane</keyword>
<gene>
    <name evidence="2" type="ORF">XPG1_1874</name>
</gene>
<sequence>MLIVGIFVGGRIGWCLWRDQPRLRKKDENGLIIRAGTPLTLGMIVIVFIAKFILSAMMSIHSELVYVFNFNLLFGFICGLSDGVFWGGTLNLFLHYYRNNR</sequence>
<dbReference type="OrthoDB" id="3034721at2"/>
<feature type="transmembrane region" description="Helical" evidence="1">
    <location>
        <begin position="73"/>
        <end position="94"/>
    </location>
</feature>
<evidence type="ECO:0000313" key="2">
    <source>
        <dbReference type="EMBL" id="CDG21529.1"/>
    </source>
</evidence>
<reference evidence="2 3" key="1">
    <citation type="submission" date="2013-07" db="EMBL/GenBank/DDBJ databases">
        <authorList>
            <person name="Genoscope - CEA"/>
        </authorList>
    </citation>
    <scope>NUCLEOTIDE SEQUENCE [LARGE SCALE GENOMIC DNA]</scope>
    <source>
        <strain evidence="2 3">G6</strain>
    </source>
</reference>
<dbReference type="AlphaFoldDB" id="A0A068R3B2"/>
<organism evidence="2 3">
    <name type="scientific">Xenorhabdus poinarii G6</name>
    <dbReference type="NCBI Taxonomy" id="1354304"/>
    <lineage>
        <taxon>Bacteria</taxon>
        <taxon>Pseudomonadati</taxon>
        <taxon>Pseudomonadota</taxon>
        <taxon>Gammaproteobacteria</taxon>
        <taxon>Enterobacterales</taxon>
        <taxon>Morganellaceae</taxon>
        <taxon>Xenorhabdus</taxon>
    </lineage>
</organism>